<dbReference type="PANTHER" id="PTHR43304">
    <property type="entry name" value="PHYTOCHROME-LIKE PROTEIN CPH1"/>
    <property type="match status" value="1"/>
</dbReference>
<evidence type="ECO:0000256" key="6">
    <source>
        <dbReference type="ARBA" id="ARBA00022777"/>
    </source>
</evidence>
<keyword evidence="8" id="KW-1133">Transmembrane helix</keyword>
<dbReference type="InterPro" id="IPR001610">
    <property type="entry name" value="PAC"/>
</dbReference>
<name>A0A4S4APX2_9RHOO</name>
<feature type="domain" description="PAC" evidence="11">
    <location>
        <begin position="575"/>
        <end position="627"/>
    </location>
</feature>
<keyword evidence="4" id="KW-0597">Phosphoprotein</keyword>
<dbReference type="PRINTS" id="PR00344">
    <property type="entry name" value="BCTRLSENSOR"/>
</dbReference>
<dbReference type="Pfam" id="PF08447">
    <property type="entry name" value="PAS_3"/>
    <property type="match status" value="2"/>
</dbReference>
<keyword evidence="8" id="KW-0812">Transmembrane</keyword>
<feature type="domain" description="PAS" evidence="10">
    <location>
        <begin position="398"/>
        <end position="447"/>
    </location>
</feature>
<dbReference type="InterPro" id="IPR036890">
    <property type="entry name" value="HATPase_C_sf"/>
</dbReference>
<dbReference type="SMART" id="SM00091">
    <property type="entry name" value="PAS"/>
    <property type="match status" value="3"/>
</dbReference>
<dbReference type="Gene3D" id="3.30.565.10">
    <property type="entry name" value="Histidine kinase-like ATPase, C-terminal domain"/>
    <property type="match status" value="1"/>
</dbReference>
<dbReference type="SMART" id="SM00086">
    <property type="entry name" value="PAC"/>
    <property type="match status" value="3"/>
</dbReference>
<accession>A0A4S4APX2</accession>
<dbReference type="Gene3D" id="3.30.450.20">
    <property type="entry name" value="PAS domain"/>
    <property type="match status" value="3"/>
</dbReference>
<dbReference type="SUPFAM" id="SSF55785">
    <property type="entry name" value="PYP-like sensor domain (PAS domain)"/>
    <property type="match status" value="3"/>
</dbReference>
<evidence type="ECO:0000256" key="2">
    <source>
        <dbReference type="ARBA" id="ARBA00004429"/>
    </source>
</evidence>
<dbReference type="InterPro" id="IPR000700">
    <property type="entry name" value="PAS-assoc_C"/>
</dbReference>
<dbReference type="PROSITE" id="PS50113">
    <property type="entry name" value="PAC"/>
    <property type="match status" value="3"/>
</dbReference>
<dbReference type="SUPFAM" id="SSF55874">
    <property type="entry name" value="ATPase domain of HSP90 chaperone/DNA topoisomerase II/histidine kinase"/>
    <property type="match status" value="1"/>
</dbReference>
<dbReference type="PANTHER" id="PTHR43304:SF1">
    <property type="entry name" value="PAC DOMAIN-CONTAINING PROTEIN"/>
    <property type="match status" value="1"/>
</dbReference>
<protein>
    <recommendedName>
        <fullName evidence="3">histidine kinase</fullName>
        <ecNumber evidence="3">2.7.13.3</ecNumber>
    </recommendedName>
</protein>
<proteinExistence type="predicted"/>
<keyword evidence="8" id="KW-0472">Membrane</keyword>
<dbReference type="Pfam" id="PF13426">
    <property type="entry name" value="PAS_9"/>
    <property type="match status" value="1"/>
</dbReference>
<evidence type="ECO:0000256" key="1">
    <source>
        <dbReference type="ARBA" id="ARBA00000085"/>
    </source>
</evidence>
<dbReference type="InterPro" id="IPR000014">
    <property type="entry name" value="PAS"/>
</dbReference>
<dbReference type="SMART" id="SM00387">
    <property type="entry name" value="HATPase_c"/>
    <property type="match status" value="1"/>
</dbReference>
<feature type="coiled-coil region" evidence="7">
    <location>
        <begin position="618"/>
        <end position="649"/>
    </location>
</feature>
<feature type="domain" description="PAS" evidence="10">
    <location>
        <begin position="252"/>
        <end position="322"/>
    </location>
</feature>
<dbReference type="AlphaFoldDB" id="A0A4S4APX2"/>
<reference evidence="13 14" key="1">
    <citation type="submission" date="2019-04" db="EMBL/GenBank/DDBJ databases">
        <title>Azoarcus rhizosphaerae sp. nov. isolated from rhizosphere of Ficus religiosa.</title>
        <authorList>
            <person name="Lin S.-Y."/>
            <person name="Hameed A."/>
            <person name="Hsu Y.-H."/>
            <person name="Young C.-C."/>
        </authorList>
    </citation>
    <scope>NUCLEOTIDE SEQUENCE [LARGE SCALE GENOMIC DNA]</scope>
    <source>
        <strain evidence="13 14">CC-YHH848</strain>
    </source>
</reference>
<keyword evidence="5" id="KW-0808">Transferase</keyword>
<dbReference type="CDD" id="cd00082">
    <property type="entry name" value="HisKA"/>
    <property type="match status" value="1"/>
</dbReference>
<feature type="domain" description="Rhodanese" evidence="12">
    <location>
        <begin position="310"/>
        <end position="350"/>
    </location>
</feature>
<dbReference type="PROSITE" id="PS50112">
    <property type="entry name" value="PAS"/>
    <property type="match status" value="2"/>
</dbReference>
<dbReference type="RefSeq" id="WP_136385013.1">
    <property type="nucleotide sequence ID" value="NZ_SSOD01000007.1"/>
</dbReference>
<dbReference type="InterPro" id="IPR003661">
    <property type="entry name" value="HisK_dim/P_dom"/>
</dbReference>
<gene>
    <name evidence="13" type="ORF">E6O51_10835</name>
</gene>
<dbReference type="InterPro" id="IPR052162">
    <property type="entry name" value="Sensor_kinase/Photoreceptor"/>
</dbReference>
<dbReference type="Pfam" id="PF00512">
    <property type="entry name" value="HisKA"/>
    <property type="match status" value="1"/>
</dbReference>
<evidence type="ECO:0000256" key="5">
    <source>
        <dbReference type="ARBA" id="ARBA00022679"/>
    </source>
</evidence>
<dbReference type="GO" id="GO:0000155">
    <property type="term" value="F:phosphorelay sensor kinase activity"/>
    <property type="evidence" value="ECO:0007669"/>
    <property type="project" value="InterPro"/>
</dbReference>
<organism evidence="13 14">
    <name type="scientific">Pseudothauera rhizosphaerae</name>
    <dbReference type="NCBI Taxonomy" id="2565932"/>
    <lineage>
        <taxon>Bacteria</taxon>
        <taxon>Pseudomonadati</taxon>
        <taxon>Pseudomonadota</taxon>
        <taxon>Betaproteobacteria</taxon>
        <taxon>Rhodocyclales</taxon>
        <taxon>Zoogloeaceae</taxon>
        <taxon>Pseudothauera</taxon>
    </lineage>
</organism>
<evidence type="ECO:0000256" key="7">
    <source>
        <dbReference type="SAM" id="Coils"/>
    </source>
</evidence>
<evidence type="ECO:0000313" key="14">
    <source>
        <dbReference type="Proteomes" id="UP000307956"/>
    </source>
</evidence>
<evidence type="ECO:0000259" key="9">
    <source>
        <dbReference type="PROSITE" id="PS50109"/>
    </source>
</evidence>
<sequence length="870" mass="97017">MNANISLRRLLLGLVVLFGLLVAGGQFTFIMHTYTAELLHQTRQMTDHAGRFLAANLEIDLSADELEHHAHHLVAQMVSLPHLVYAAYVDADGVVRHATTPALAGRRLGDADLPSAALIDAARRQRGSRVTEDAAHKRLWAVFPVRLPGAGGETSAARSGLVVLLVDTAMIQREALPRALEQTLFVLVPILLLSLGIGVLVKMLLTDRIEQLLAYTRSQVEGRSLPPPVTGRDELGQLGERLAALMRSVVASRDFHVHLLDGMPNPIWRAGVDGKCDYFNRAWLQFTGRRLEQELGDGWAEGVHPQDAEYCLGGYRAAVAARTPFYLEYRLRHHDGSYHWLADHGQPIFGPGGEFIGYLGSCFDLQQQKEAAAAIRASEVRFRGLVERSLVGVYLIQDGVMSYANPRLAEWFGYPSDEIAGVPVDDLVASEDVLLVREMLRQRLEAGVLHLNYGFRARRRDGSVFPVEVFGTRIDIDGRLAVIGTLLDVTERERDRAALAAAAEVVEASPTVLFRWSPDEGWPVRYVSENVHRWGYRATDMLKGDFRFADVVHPDDIDRVGAEVSAHLAAGRREFVQEYRLRRADGSYIWIEDFISAHRDEDGALLHLEGLLTDISARHAAQEALRQFNAELEERVEQRTRELGVVNKELETFAYSVSHDLKAPLRGIDGYSHLLLEEHAAQLDEEGRLFLGNIRAGVRQMSRLIDDLLAYSRLERRNLQHTDINLREMVHGILAERAAELERGGARVEIEVPEDIVVRADVDGLAQVLRNLVDNAFKYSRNAAPPLVRIGASTAGDVHHLWVRDNGIGFDMQFHDRIFEIFQRLQRAEEYGGTGVGLAMVKRAVTRMGGRVWAESAPGAGATFHVELPR</sequence>
<dbReference type="InterPro" id="IPR005467">
    <property type="entry name" value="His_kinase_dom"/>
</dbReference>
<keyword evidence="7" id="KW-0175">Coiled coil</keyword>
<dbReference type="InterPro" id="IPR036097">
    <property type="entry name" value="HisK_dim/P_sf"/>
</dbReference>
<dbReference type="EMBL" id="SSOD01000007">
    <property type="protein sequence ID" value="THF61308.1"/>
    <property type="molecule type" value="Genomic_DNA"/>
</dbReference>
<dbReference type="CDD" id="cd00130">
    <property type="entry name" value="PAS"/>
    <property type="match status" value="3"/>
</dbReference>
<dbReference type="InterPro" id="IPR001763">
    <property type="entry name" value="Rhodanese-like_dom"/>
</dbReference>
<evidence type="ECO:0000259" key="11">
    <source>
        <dbReference type="PROSITE" id="PS50113"/>
    </source>
</evidence>
<feature type="transmembrane region" description="Helical" evidence="8">
    <location>
        <begin position="184"/>
        <end position="205"/>
    </location>
</feature>
<dbReference type="SUPFAM" id="SSF47384">
    <property type="entry name" value="Homodimeric domain of signal transducing histidine kinase"/>
    <property type="match status" value="1"/>
</dbReference>
<dbReference type="Gene3D" id="1.10.287.130">
    <property type="match status" value="1"/>
</dbReference>
<dbReference type="InterPro" id="IPR013655">
    <property type="entry name" value="PAS_fold_3"/>
</dbReference>
<evidence type="ECO:0000259" key="12">
    <source>
        <dbReference type="PROSITE" id="PS50206"/>
    </source>
</evidence>
<dbReference type="SMART" id="SM00388">
    <property type="entry name" value="HisKA"/>
    <property type="match status" value="1"/>
</dbReference>
<dbReference type="EC" id="2.7.13.3" evidence="3"/>
<dbReference type="Proteomes" id="UP000307956">
    <property type="component" value="Unassembled WGS sequence"/>
</dbReference>
<evidence type="ECO:0000256" key="8">
    <source>
        <dbReference type="SAM" id="Phobius"/>
    </source>
</evidence>
<dbReference type="OrthoDB" id="8552871at2"/>
<feature type="domain" description="Histidine kinase" evidence="9">
    <location>
        <begin position="656"/>
        <end position="870"/>
    </location>
</feature>
<keyword evidence="6" id="KW-0418">Kinase</keyword>
<dbReference type="InterPro" id="IPR035965">
    <property type="entry name" value="PAS-like_dom_sf"/>
</dbReference>
<feature type="domain" description="PAC" evidence="11">
    <location>
        <begin position="451"/>
        <end position="501"/>
    </location>
</feature>
<comment type="subcellular location">
    <subcellularLocation>
        <location evidence="2">Cell inner membrane</location>
        <topology evidence="2">Multi-pass membrane protein</topology>
    </subcellularLocation>
</comment>
<evidence type="ECO:0000256" key="4">
    <source>
        <dbReference type="ARBA" id="ARBA00022553"/>
    </source>
</evidence>
<dbReference type="PROSITE" id="PS50206">
    <property type="entry name" value="RHODANESE_3"/>
    <property type="match status" value="1"/>
</dbReference>
<dbReference type="Pfam" id="PF02518">
    <property type="entry name" value="HATPase_c"/>
    <property type="match status" value="1"/>
</dbReference>
<dbReference type="GO" id="GO:0005886">
    <property type="term" value="C:plasma membrane"/>
    <property type="evidence" value="ECO:0007669"/>
    <property type="project" value="UniProtKB-SubCell"/>
</dbReference>
<feature type="domain" description="PAC" evidence="11">
    <location>
        <begin position="325"/>
        <end position="377"/>
    </location>
</feature>
<dbReference type="NCBIfam" id="TIGR00229">
    <property type="entry name" value="sensory_box"/>
    <property type="match status" value="3"/>
</dbReference>
<dbReference type="InterPro" id="IPR004358">
    <property type="entry name" value="Sig_transdc_His_kin-like_C"/>
</dbReference>
<dbReference type="FunFam" id="3.30.450.20:FF:000099">
    <property type="entry name" value="Sensory box sensor histidine kinase"/>
    <property type="match status" value="1"/>
</dbReference>
<dbReference type="FunFam" id="3.30.565.10:FF:000006">
    <property type="entry name" value="Sensor histidine kinase WalK"/>
    <property type="match status" value="1"/>
</dbReference>
<dbReference type="InterPro" id="IPR003594">
    <property type="entry name" value="HATPase_dom"/>
</dbReference>
<dbReference type="FunFam" id="1.10.287.130:FF:000070">
    <property type="entry name" value="Histidine kinase sensor protein"/>
    <property type="match status" value="1"/>
</dbReference>
<keyword evidence="14" id="KW-1185">Reference proteome</keyword>
<evidence type="ECO:0000256" key="3">
    <source>
        <dbReference type="ARBA" id="ARBA00012438"/>
    </source>
</evidence>
<dbReference type="PROSITE" id="PS50109">
    <property type="entry name" value="HIS_KIN"/>
    <property type="match status" value="1"/>
</dbReference>
<comment type="caution">
    <text evidence="13">The sequence shown here is derived from an EMBL/GenBank/DDBJ whole genome shotgun (WGS) entry which is preliminary data.</text>
</comment>
<evidence type="ECO:0000259" key="10">
    <source>
        <dbReference type="PROSITE" id="PS50112"/>
    </source>
</evidence>
<evidence type="ECO:0000313" key="13">
    <source>
        <dbReference type="EMBL" id="THF61308.1"/>
    </source>
</evidence>
<comment type="catalytic activity">
    <reaction evidence="1">
        <text>ATP + protein L-histidine = ADP + protein N-phospho-L-histidine.</text>
        <dbReference type="EC" id="2.7.13.3"/>
    </reaction>
</comment>